<evidence type="ECO:0000256" key="4">
    <source>
        <dbReference type="ARBA" id="ARBA00022989"/>
    </source>
</evidence>
<dbReference type="InterPro" id="IPR050250">
    <property type="entry name" value="Macrolide_Exporter_MacB"/>
</dbReference>
<dbReference type="Pfam" id="PF02687">
    <property type="entry name" value="FtsX"/>
    <property type="match status" value="2"/>
</dbReference>
<organism evidence="9 10">
    <name type="scientific">Marinoscillum luteum</name>
    <dbReference type="NCBI Taxonomy" id="861051"/>
    <lineage>
        <taxon>Bacteria</taxon>
        <taxon>Pseudomonadati</taxon>
        <taxon>Bacteroidota</taxon>
        <taxon>Cytophagia</taxon>
        <taxon>Cytophagales</taxon>
        <taxon>Reichenbachiellaceae</taxon>
        <taxon>Marinoscillum</taxon>
    </lineage>
</organism>
<keyword evidence="4 6" id="KW-1133">Transmembrane helix</keyword>
<keyword evidence="3 6" id="KW-0812">Transmembrane</keyword>
<protein>
    <submittedName>
        <fullName evidence="9">ABC transporter permease</fullName>
    </submittedName>
</protein>
<keyword evidence="5 6" id="KW-0472">Membrane</keyword>
<evidence type="ECO:0000256" key="6">
    <source>
        <dbReference type="SAM" id="Phobius"/>
    </source>
</evidence>
<feature type="transmembrane region" description="Helical" evidence="6">
    <location>
        <begin position="21"/>
        <end position="40"/>
    </location>
</feature>
<accession>A0ABW7NA84</accession>
<keyword evidence="10" id="KW-1185">Reference proteome</keyword>
<reference evidence="9 10" key="1">
    <citation type="journal article" date="2013" name="Int. J. Syst. Evol. Microbiol.">
        <title>Marinoscillum luteum sp. nov., isolated from marine sediment.</title>
        <authorList>
            <person name="Cha I.T."/>
            <person name="Park S.J."/>
            <person name="Kim S.J."/>
            <person name="Kim J.G."/>
            <person name="Jung M.Y."/>
            <person name="Shin K.S."/>
            <person name="Kwon K.K."/>
            <person name="Yang S.H."/>
            <person name="Seo Y.S."/>
            <person name="Rhee S.K."/>
        </authorList>
    </citation>
    <scope>NUCLEOTIDE SEQUENCE [LARGE SCALE GENOMIC DNA]</scope>
    <source>
        <strain evidence="9 10">KCTC 23939</strain>
    </source>
</reference>
<sequence length="819" mass="92525">MIRNLLTIALRRVKRQRSLTLLHILGLSIGLMSCIFVWLYSNEELSFDQFHEQGDRIYRINQTFIWGDDDALFGSTGPAVMGALWREVPEFESMTRVHTPGNFLISHSNALGEQQVFEEEHLLAVDSNFLEIFTFPLLQGNPKTALINPKSIVLTASMAQKYFGNENALGKQLELGEQPNKQSYLITGVAADVPANSHIQFDFLLSMSSFPRVKKSADSWMWTTFVTFGLLREDADPDVVAQKVAAVPGKYLEAFLQKYRGISYEEFLASGEEWNLYIQPFLDTHLRSTHVYSRLNEVSDINTLYILWLIAGLILTLSMINFVNLSTAKATTRAKEVGIRKVIGSARKQLIAQFLVESFIYVVGAVIVSLFLVEFLLPAFNGITEKSISITQLFSPDFILVLFVLTLVIGLLSGLYPAFYLSSFRPALVLKGKNMQGLGGTRTRNTLVAAQFAISIAMITCTLIVRDQVEFWKNADLGFDRENKIIIEHAERLGTSVEAYENMLLQHPLVERVSHSSDTPPMIFDFDNFVRNGEEQRNISVNYLTSDEHFLEVYGLSLMMGRNFSREFTETHHIIVNESLTKSFGFDTPEDALNQPITYNEVDYKIIGIVRDFNSNLSDQIYPTAIFDASAPIFRDPSTELTVSLVRDLTADETMDLLSDFESNWNLIQSSAPFDYTFMDQEFLQFFKETIRFSHILKALASLAIFIACLGLIGLVAFVIEKRNKEIGIRKVLGASVTNIWILLSGNFGRLLLIGFVIATPLSWYLMAQWLESFPMRTTISVFTLVASGVLMLLIAVITMSFQTLKASRMNPVDYLKEE</sequence>
<dbReference type="EMBL" id="JBIPKE010000018">
    <property type="protein sequence ID" value="MFH6984543.1"/>
    <property type="molecule type" value="Genomic_DNA"/>
</dbReference>
<feature type="transmembrane region" description="Helical" evidence="6">
    <location>
        <begin position="398"/>
        <end position="424"/>
    </location>
</feature>
<dbReference type="PROSITE" id="PS51257">
    <property type="entry name" value="PROKAR_LIPOPROTEIN"/>
    <property type="match status" value="1"/>
</dbReference>
<dbReference type="InterPro" id="IPR025857">
    <property type="entry name" value="MacB_PCD"/>
</dbReference>
<feature type="transmembrane region" description="Helical" evidence="6">
    <location>
        <begin position="305"/>
        <end position="325"/>
    </location>
</feature>
<evidence type="ECO:0000256" key="2">
    <source>
        <dbReference type="ARBA" id="ARBA00022475"/>
    </source>
</evidence>
<feature type="domain" description="MacB-like periplasmic core" evidence="8">
    <location>
        <begin position="20"/>
        <end position="246"/>
    </location>
</feature>
<feature type="transmembrane region" description="Helical" evidence="6">
    <location>
        <begin position="699"/>
        <end position="720"/>
    </location>
</feature>
<feature type="transmembrane region" description="Helical" evidence="6">
    <location>
        <begin position="350"/>
        <end position="378"/>
    </location>
</feature>
<feature type="domain" description="ABC3 transporter permease C-terminal" evidence="7">
    <location>
        <begin position="700"/>
        <end position="812"/>
    </location>
</feature>
<evidence type="ECO:0000313" key="10">
    <source>
        <dbReference type="Proteomes" id="UP001610063"/>
    </source>
</evidence>
<feature type="domain" description="MacB-like periplasmic core" evidence="8">
    <location>
        <begin position="497"/>
        <end position="645"/>
    </location>
</feature>
<evidence type="ECO:0000256" key="1">
    <source>
        <dbReference type="ARBA" id="ARBA00004651"/>
    </source>
</evidence>
<keyword evidence="2" id="KW-1003">Cell membrane</keyword>
<feature type="transmembrane region" description="Helical" evidence="6">
    <location>
        <begin position="779"/>
        <end position="802"/>
    </location>
</feature>
<dbReference type="RefSeq" id="WP_395417924.1">
    <property type="nucleotide sequence ID" value="NZ_JBIPKE010000018.1"/>
</dbReference>
<comment type="subcellular location">
    <subcellularLocation>
        <location evidence="1">Cell membrane</location>
        <topology evidence="1">Multi-pass membrane protein</topology>
    </subcellularLocation>
</comment>
<evidence type="ECO:0000256" key="3">
    <source>
        <dbReference type="ARBA" id="ARBA00022692"/>
    </source>
</evidence>
<proteinExistence type="predicted"/>
<evidence type="ECO:0000259" key="7">
    <source>
        <dbReference type="Pfam" id="PF02687"/>
    </source>
</evidence>
<gene>
    <name evidence="9" type="ORF">ACHKAR_13905</name>
</gene>
<feature type="transmembrane region" description="Helical" evidence="6">
    <location>
        <begin position="732"/>
        <end position="759"/>
    </location>
</feature>
<dbReference type="PANTHER" id="PTHR30572">
    <property type="entry name" value="MEMBRANE COMPONENT OF TRANSPORTER-RELATED"/>
    <property type="match status" value="1"/>
</dbReference>
<feature type="domain" description="ABC3 transporter permease C-terminal" evidence="7">
    <location>
        <begin position="309"/>
        <end position="423"/>
    </location>
</feature>
<dbReference type="PANTHER" id="PTHR30572:SF18">
    <property type="entry name" value="ABC-TYPE MACROLIDE FAMILY EXPORT SYSTEM PERMEASE COMPONENT 2"/>
    <property type="match status" value="1"/>
</dbReference>
<dbReference type="Proteomes" id="UP001610063">
    <property type="component" value="Unassembled WGS sequence"/>
</dbReference>
<evidence type="ECO:0000313" key="9">
    <source>
        <dbReference type="EMBL" id="MFH6984543.1"/>
    </source>
</evidence>
<dbReference type="InterPro" id="IPR003838">
    <property type="entry name" value="ABC3_permease_C"/>
</dbReference>
<dbReference type="Pfam" id="PF12704">
    <property type="entry name" value="MacB_PCD"/>
    <property type="match status" value="2"/>
</dbReference>
<name>A0ABW7NA84_9BACT</name>
<evidence type="ECO:0000256" key="5">
    <source>
        <dbReference type="ARBA" id="ARBA00023136"/>
    </source>
</evidence>
<comment type="caution">
    <text evidence="9">The sequence shown here is derived from an EMBL/GenBank/DDBJ whole genome shotgun (WGS) entry which is preliminary data.</text>
</comment>
<feature type="transmembrane region" description="Helical" evidence="6">
    <location>
        <begin position="445"/>
        <end position="465"/>
    </location>
</feature>
<evidence type="ECO:0000259" key="8">
    <source>
        <dbReference type="Pfam" id="PF12704"/>
    </source>
</evidence>